<dbReference type="AlphaFoldDB" id="A4A202"/>
<dbReference type="Pfam" id="PF06439">
    <property type="entry name" value="3keto-disac_hyd"/>
    <property type="match status" value="1"/>
</dbReference>
<keyword evidence="1" id="KW-0732">Signal</keyword>
<protein>
    <submittedName>
        <fullName evidence="3">Probable secreted glycosyl hydrolase</fullName>
    </submittedName>
</protein>
<dbReference type="HOGENOM" id="CLU_073042_2_0_0"/>
<dbReference type="RefSeq" id="WP_002650526.1">
    <property type="nucleotide sequence ID" value="NZ_CH672376.1"/>
</dbReference>
<dbReference type="EMBL" id="AANZ01000040">
    <property type="protein sequence ID" value="EAQ77188.1"/>
    <property type="molecule type" value="Genomic_DNA"/>
</dbReference>
<evidence type="ECO:0000259" key="2">
    <source>
        <dbReference type="Pfam" id="PF06439"/>
    </source>
</evidence>
<dbReference type="eggNOG" id="COG1387">
    <property type="taxonomic scope" value="Bacteria"/>
</dbReference>
<dbReference type="GO" id="GO:0016787">
    <property type="term" value="F:hydrolase activity"/>
    <property type="evidence" value="ECO:0007669"/>
    <property type="project" value="UniProtKB-KW"/>
</dbReference>
<feature type="chain" id="PRO_5002665502" evidence="1">
    <location>
        <begin position="22"/>
        <end position="210"/>
    </location>
</feature>
<comment type="caution">
    <text evidence="3">The sequence shown here is derived from an EMBL/GenBank/DDBJ whole genome shotgun (WGS) entry which is preliminary data.</text>
</comment>
<proteinExistence type="predicted"/>
<dbReference type="InterPro" id="IPR010496">
    <property type="entry name" value="AL/BT2_dom"/>
</dbReference>
<sequence length="210" mass="23598">MKRLTALSLLMLALTAVSVRAADDEKGWVSLTDGKSFDGWKINENEKAWSIKDGAFVAKGSRSHLFYVGDDKPFKNFILNLKVMTKNNSNGGVYIHTKYQDENWPKQGFECQVNNSYNSDPRKTASLYAVKDVAEAPAGDDEYFDYTIEVKDKTVKLSINGKLVNEYTEPADAEAGKDFTRVFDKGTFALQAHDPGSTVYYKDIRVKRLP</sequence>
<evidence type="ECO:0000313" key="4">
    <source>
        <dbReference type="Proteomes" id="UP000004358"/>
    </source>
</evidence>
<feature type="signal peptide" evidence="1">
    <location>
        <begin position="1"/>
        <end position="21"/>
    </location>
</feature>
<reference evidence="3 4" key="1">
    <citation type="submission" date="2006-02" db="EMBL/GenBank/DDBJ databases">
        <authorList>
            <person name="Amann R."/>
            <person name="Ferriera S."/>
            <person name="Johnson J."/>
            <person name="Kravitz S."/>
            <person name="Halpern A."/>
            <person name="Remington K."/>
            <person name="Beeson K."/>
            <person name="Tran B."/>
            <person name="Rogers Y.-H."/>
            <person name="Friedman R."/>
            <person name="Venter J.C."/>
        </authorList>
    </citation>
    <scope>NUCLEOTIDE SEQUENCE [LARGE SCALE GENOMIC DNA]</scope>
    <source>
        <strain evidence="3 4">DSM 3645</strain>
    </source>
</reference>
<accession>A4A202</accession>
<name>A4A202_9BACT</name>
<evidence type="ECO:0000256" key="1">
    <source>
        <dbReference type="SAM" id="SignalP"/>
    </source>
</evidence>
<dbReference type="STRING" id="314230.DSM3645_13138"/>
<organism evidence="3 4">
    <name type="scientific">Blastopirellula marina DSM 3645</name>
    <dbReference type="NCBI Taxonomy" id="314230"/>
    <lineage>
        <taxon>Bacteria</taxon>
        <taxon>Pseudomonadati</taxon>
        <taxon>Planctomycetota</taxon>
        <taxon>Planctomycetia</taxon>
        <taxon>Pirellulales</taxon>
        <taxon>Pirellulaceae</taxon>
        <taxon>Blastopirellula</taxon>
    </lineage>
</organism>
<keyword evidence="3" id="KW-0378">Hydrolase</keyword>
<feature type="domain" description="3-keto-alpha-glucoside-1,2-lyase/3-keto-2-hydroxy-glucal hydratase" evidence="2">
    <location>
        <begin position="27"/>
        <end position="207"/>
    </location>
</feature>
<gene>
    <name evidence="3" type="ORF">DSM3645_13138</name>
</gene>
<dbReference type="OrthoDB" id="242352at2"/>
<dbReference type="Proteomes" id="UP000004358">
    <property type="component" value="Unassembled WGS sequence"/>
</dbReference>
<dbReference type="Gene3D" id="2.60.120.560">
    <property type="entry name" value="Exo-inulinase, domain 1"/>
    <property type="match status" value="1"/>
</dbReference>
<evidence type="ECO:0000313" key="3">
    <source>
        <dbReference type="EMBL" id="EAQ77188.1"/>
    </source>
</evidence>